<feature type="compositionally biased region" description="Basic and acidic residues" evidence="1">
    <location>
        <begin position="89"/>
        <end position="98"/>
    </location>
</feature>
<feature type="compositionally biased region" description="Low complexity" evidence="1">
    <location>
        <begin position="60"/>
        <end position="76"/>
    </location>
</feature>
<protein>
    <submittedName>
        <fullName evidence="2">Uncharacterized protein</fullName>
    </submittedName>
</protein>
<evidence type="ECO:0000313" key="2">
    <source>
        <dbReference type="EMBL" id="EIW51142.1"/>
    </source>
</evidence>
<proteinExistence type="predicted"/>
<sequence>MSHLGARTVDASRDPRSARTTAYLALASVAAQPQWYHVGSAAPTSIRRHAEPPAPELGDPALTLPSSSSAQLLPASDTGLRRVKMAHTGVRDHTRPHP</sequence>
<dbReference type="EMBL" id="JH712023">
    <property type="protein sequence ID" value="EIW51142.1"/>
    <property type="molecule type" value="Genomic_DNA"/>
</dbReference>
<feature type="region of interest" description="Disordered" evidence="1">
    <location>
        <begin position="46"/>
        <end position="98"/>
    </location>
</feature>
<organism evidence="2 3">
    <name type="scientific">Trametes versicolor (strain FP-101664)</name>
    <name type="common">White-rot fungus</name>
    <name type="synonym">Coriolus versicolor</name>
    <dbReference type="NCBI Taxonomy" id="717944"/>
    <lineage>
        <taxon>Eukaryota</taxon>
        <taxon>Fungi</taxon>
        <taxon>Dikarya</taxon>
        <taxon>Basidiomycota</taxon>
        <taxon>Agaricomycotina</taxon>
        <taxon>Agaricomycetes</taxon>
        <taxon>Polyporales</taxon>
        <taxon>Polyporaceae</taxon>
        <taxon>Trametes</taxon>
    </lineage>
</organism>
<dbReference type="KEGG" id="tvs:TRAVEDRAFT_54854"/>
<keyword evidence="3" id="KW-1185">Reference proteome</keyword>
<evidence type="ECO:0000256" key="1">
    <source>
        <dbReference type="SAM" id="MobiDB-lite"/>
    </source>
</evidence>
<dbReference type="Proteomes" id="UP000054317">
    <property type="component" value="Unassembled WGS sequence"/>
</dbReference>
<dbReference type="GeneID" id="19417567"/>
<dbReference type="AlphaFoldDB" id="R7S6J2"/>
<name>R7S6J2_TRAVS</name>
<evidence type="ECO:0000313" key="3">
    <source>
        <dbReference type="Proteomes" id="UP000054317"/>
    </source>
</evidence>
<accession>R7S6J2</accession>
<dbReference type="RefSeq" id="XP_008045973.1">
    <property type="nucleotide sequence ID" value="XM_008047782.1"/>
</dbReference>
<reference evidence="3" key="1">
    <citation type="journal article" date="2012" name="Science">
        <title>The Paleozoic origin of enzymatic lignin decomposition reconstructed from 31 fungal genomes.</title>
        <authorList>
            <person name="Floudas D."/>
            <person name="Binder M."/>
            <person name="Riley R."/>
            <person name="Barry K."/>
            <person name="Blanchette R.A."/>
            <person name="Henrissat B."/>
            <person name="Martinez A.T."/>
            <person name="Otillar R."/>
            <person name="Spatafora J.W."/>
            <person name="Yadav J.S."/>
            <person name="Aerts A."/>
            <person name="Benoit I."/>
            <person name="Boyd A."/>
            <person name="Carlson A."/>
            <person name="Copeland A."/>
            <person name="Coutinho P.M."/>
            <person name="de Vries R.P."/>
            <person name="Ferreira P."/>
            <person name="Findley K."/>
            <person name="Foster B."/>
            <person name="Gaskell J."/>
            <person name="Glotzer D."/>
            <person name="Gorecki P."/>
            <person name="Heitman J."/>
            <person name="Hesse C."/>
            <person name="Hori C."/>
            <person name="Igarashi K."/>
            <person name="Jurgens J.A."/>
            <person name="Kallen N."/>
            <person name="Kersten P."/>
            <person name="Kohler A."/>
            <person name="Kuees U."/>
            <person name="Kumar T.K.A."/>
            <person name="Kuo A."/>
            <person name="LaButti K."/>
            <person name="Larrondo L.F."/>
            <person name="Lindquist E."/>
            <person name="Ling A."/>
            <person name="Lombard V."/>
            <person name="Lucas S."/>
            <person name="Lundell T."/>
            <person name="Martin R."/>
            <person name="McLaughlin D.J."/>
            <person name="Morgenstern I."/>
            <person name="Morin E."/>
            <person name="Murat C."/>
            <person name="Nagy L.G."/>
            <person name="Nolan M."/>
            <person name="Ohm R.A."/>
            <person name="Patyshakuliyeva A."/>
            <person name="Rokas A."/>
            <person name="Ruiz-Duenas F.J."/>
            <person name="Sabat G."/>
            <person name="Salamov A."/>
            <person name="Samejima M."/>
            <person name="Schmutz J."/>
            <person name="Slot J.C."/>
            <person name="St John F."/>
            <person name="Stenlid J."/>
            <person name="Sun H."/>
            <person name="Sun S."/>
            <person name="Syed K."/>
            <person name="Tsang A."/>
            <person name="Wiebenga A."/>
            <person name="Young D."/>
            <person name="Pisabarro A."/>
            <person name="Eastwood D.C."/>
            <person name="Martin F."/>
            <person name="Cullen D."/>
            <person name="Grigoriev I.V."/>
            <person name="Hibbett D.S."/>
        </authorList>
    </citation>
    <scope>NUCLEOTIDE SEQUENCE [LARGE SCALE GENOMIC DNA]</scope>
    <source>
        <strain evidence="3">FP-101664</strain>
    </source>
</reference>
<gene>
    <name evidence="2" type="ORF">TRAVEDRAFT_54854</name>
</gene>